<proteinExistence type="predicted"/>
<gene>
    <name evidence="1" type="ORF">M6B38_364750</name>
</gene>
<evidence type="ECO:0000313" key="2">
    <source>
        <dbReference type="Proteomes" id="UP001140949"/>
    </source>
</evidence>
<comment type="caution">
    <text evidence="1">The sequence shown here is derived from an EMBL/GenBank/DDBJ whole genome shotgun (WGS) entry which is preliminary data.</text>
</comment>
<keyword evidence="2" id="KW-1185">Reference proteome</keyword>
<reference evidence="1" key="2">
    <citation type="submission" date="2023-04" db="EMBL/GenBank/DDBJ databases">
        <authorList>
            <person name="Bruccoleri R.E."/>
            <person name="Oakeley E.J."/>
            <person name="Faust A.-M."/>
            <person name="Dessus-Babus S."/>
            <person name="Altorfer M."/>
            <person name="Burckhardt D."/>
            <person name="Oertli M."/>
            <person name="Naumann U."/>
            <person name="Petersen F."/>
            <person name="Wong J."/>
        </authorList>
    </citation>
    <scope>NUCLEOTIDE SEQUENCE</scope>
    <source>
        <strain evidence="1">GSM-AAB239-AS_SAM_17_03QT</strain>
        <tissue evidence="1">Leaf</tissue>
    </source>
</reference>
<reference evidence="1" key="1">
    <citation type="journal article" date="2023" name="GigaByte">
        <title>Genome assembly of the bearded iris, Iris pallida Lam.</title>
        <authorList>
            <person name="Bruccoleri R.E."/>
            <person name="Oakeley E.J."/>
            <person name="Faust A.M.E."/>
            <person name="Altorfer M."/>
            <person name="Dessus-Babus S."/>
            <person name="Burckhardt D."/>
            <person name="Oertli M."/>
            <person name="Naumann U."/>
            <person name="Petersen F."/>
            <person name="Wong J."/>
        </authorList>
    </citation>
    <scope>NUCLEOTIDE SEQUENCE</scope>
    <source>
        <strain evidence="1">GSM-AAB239-AS_SAM_17_03QT</strain>
    </source>
</reference>
<accession>A0AAX6GGZ2</accession>
<protein>
    <submittedName>
        <fullName evidence="1">Pre-mRNA-splicing factor CWC22-like protein</fullName>
    </submittedName>
</protein>
<name>A0AAX6GGZ2_IRIPA</name>
<sequence>MTTAAEGDGDGEKLRKTTATMMAKGDGGDDEVALQRVDYESLGDDVAIEHCEV</sequence>
<dbReference type="AlphaFoldDB" id="A0AAX6GGZ2"/>
<dbReference type="Proteomes" id="UP001140949">
    <property type="component" value="Unassembled WGS sequence"/>
</dbReference>
<organism evidence="1 2">
    <name type="scientific">Iris pallida</name>
    <name type="common">Sweet iris</name>
    <dbReference type="NCBI Taxonomy" id="29817"/>
    <lineage>
        <taxon>Eukaryota</taxon>
        <taxon>Viridiplantae</taxon>
        <taxon>Streptophyta</taxon>
        <taxon>Embryophyta</taxon>
        <taxon>Tracheophyta</taxon>
        <taxon>Spermatophyta</taxon>
        <taxon>Magnoliopsida</taxon>
        <taxon>Liliopsida</taxon>
        <taxon>Asparagales</taxon>
        <taxon>Iridaceae</taxon>
        <taxon>Iridoideae</taxon>
        <taxon>Irideae</taxon>
        <taxon>Iris</taxon>
    </lineage>
</organism>
<evidence type="ECO:0000313" key="1">
    <source>
        <dbReference type="EMBL" id="KAJ6828046.1"/>
    </source>
</evidence>
<dbReference type="EMBL" id="JANAVB010019798">
    <property type="protein sequence ID" value="KAJ6828046.1"/>
    <property type="molecule type" value="Genomic_DNA"/>
</dbReference>